<keyword evidence="12 15" id="KW-0472">Membrane</keyword>
<evidence type="ECO:0000256" key="3">
    <source>
        <dbReference type="ARBA" id="ARBA00005182"/>
    </source>
</evidence>
<evidence type="ECO:0000313" key="18">
    <source>
        <dbReference type="Proteomes" id="UP000093104"/>
    </source>
</evidence>
<evidence type="ECO:0000256" key="5">
    <source>
        <dbReference type="ARBA" id="ARBA00016086"/>
    </source>
</evidence>
<dbReference type="Pfam" id="PF16822">
    <property type="entry name" value="ALGX"/>
    <property type="match status" value="1"/>
</dbReference>
<reference evidence="17 18" key="1">
    <citation type="submission" date="2015-07" db="EMBL/GenBank/DDBJ databases">
        <title>Draft genome sequence of a diazotrophic, plant growth-promoting rhizobacterium of the Pseudomonas syringae complex.</title>
        <authorList>
            <person name="Patten C.L."/>
            <person name="Jeong H."/>
        </authorList>
    </citation>
    <scope>NUCLEOTIDE SEQUENCE [LARGE SCALE GENOMIC DNA]</scope>
    <source>
        <strain evidence="17 18">GR12-2</strain>
    </source>
</reference>
<evidence type="ECO:0000259" key="16">
    <source>
        <dbReference type="Pfam" id="PF16822"/>
    </source>
</evidence>
<evidence type="ECO:0000256" key="13">
    <source>
        <dbReference type="ARBA" id="ARBA00023315"/>
    </source>
</evidence>
<evidence type="ECO:0000256" key="4">
    <source>
        <dbReference type="ARBA" id="ARBA00006038"/>
    </source>
</evidence>
<dbReference type="InterPro" id="IPR034657">
    <property type="entry name" value="AlgJ"/>
</dbReference>
<dbReference type="InterPro" id="IPR031811">
    <property type="entry name" value="ALGX/ALGJ_SGNH-like"/>
</dbReference>
<evidence type="ECO:0000256" key="7">
    <source>
        <dbReference type="ARBA" id="ARBA00022519"/>
    </source>
</evidence>
<evidence type="ECO:0000256" key="1">
    <source>
        <dbReference type="ARBA" id="ARBA00004418"/>
    </source>
</evidence>
<evidence type="ECO:0000256" key="15">
    <source>
        <dbReference type="SAM" id="Phobius"/>
    </source>
</evidence>
<keyword evidence="9" id="KW-0732">Signal</keyword>
<dbReference type="OrthoDB" id="9760774at2"/>
<keyword evidence="13" id="KW-0012">Acyltransferase</keyword>
<protein>
    <recommendedName>
        <fullName evidence="5">Probable alginate O-acetylase AlgJ</fullName>
    </recommendedName>
    <alternativeName>
        <fullName evidence="14">Alginate biosynthesis protein AlgJ</fullName>
    </alternativeName>
</protein>
<evidence type="ECO:0000256" key="12">
    <source>
        <dbReference type="ARBA" id="ARBA00023136"/>
    </source>
</evidence>
<dbReference type="PATRIC" id="fig|317.243.peg.677"/>
<keyword evidence="15" id="KW-0812">Transmembrane</keyword>
<feature type="transmembrane region" description="Helical" evidence="15">
    <location>
        <begin position="7"/>
        <end position="25"/>
    </location>
</feature>
<dbReference type="AlphaFoldDB" id="A0A1C7Z221"/>
<keyword evidence="15" id="KW-1133">Transmembrane helix</keyword>
<comment type="pathway">
    <text evidence="3">Glycan biosynthesis; alginate biosynthesis.</text>
</comment>
<proteinExistence type="inferred from homology"/>
<evidence type="ECO:0000256" key="2">
    <source>
        <dbReference type="ARBA" id="ARBA00004587"/>
    </source>
</evidence>
<accession>A0A1C7Z221</accession>
<keyword evidence="6" id="KW-1003">Cell membrane</keyword>
<keyword evidence="10" id="KW-0574">Periplasm</keyword>
<dbReference type="GO" id="GO:0042121">
    <property type="term" value="P:alginic acid biosynthetic process"/>
    <property type="evidence" value="ECO:0007669"/>
    <property type="project" value="UniProtKB-UniPathway"/>
</dbReference>
<evidence type="ECO:0000256" key="10">
    <source>
        <dbReference type="ARBA" id="ARBA00022764"/>
    </source>
</evidence>
<organism evidence="17 18">
    <name type="scientific">Pseudomonas syringae</name>
    <dbReference type="NCBI Taxonomy" id="317"/>
    <lineage>
        <taxon>Bacteria</taxon>
        <taxon>Pseudomonadati</taxon>
        <taxon>Pseudomonadota</taxon>
        <taxon>Gammaproteobacteria</taxon>
        <taxon>Pseudomonadales</taxon>
        <taxon>Pseudomonadaceae</taxon>
        <taxon>Pseudomonas</taxon>
    </lineage>
</organism>
<comment type="similarity">
    <text evidence="4">Belongs to the AlgJ family.</text>
</comment>
<dbReference type="UniPathway" id="UPA00286"/>
<dbReference type="GO" id="GO:0005886">
    <property type="term" value="C:plasma membrane"/>
    <property type="evidence" value="ECO:0007669"/>
    <property type="project" value="UniProtKB-SubCell"/>
</dbReference>
<sequence>MTRSLRILYIALFMGILLALGIWSLRSFSSFSTSAETTILNGRWAKAAETHYDEEFPIKRIGTNLWAALDYKLFNEGRPGVELGKDQWLYTDEEFNAVVNGEQNEADNLAIIQGVRDALKAQGTELVLAIIPAKTRLYPEHIGANKPASLHTDLYQQFHAQAAQAGVFAPDLLSPLQSAKQNGQVFLRTDTHWTPMGAEVVAQQLGAAIAQKNPLSGEPTKFTTQAKETSAYKGDLTNFLPLDPLFSNLLPQPDQLQQRSTDLVEPQVSGDDALFADSDVAVGLVGTSYSANPNWNFLGALKQALHSDVVNYAEDGHGPVLPMLKYLQTDAFKNSPPQVLIWEFPERYLPAHNDLGEFDPKWIAELKKPRDDKQNLAINAKTSESPNRAQN</sequence>
<evidence type="ECO:0000256" key="8">
    <source>
        <dbReference type="ARBA" id="ARBA00022679"/>
    </source>
</evidence>
<keyword evidence="11" id="KW-0016">Alginate biosynthesis</keyword>
<comment type="caution">
    <text evidence="17">The sequence shown here is derived from an EMBL/GenBank/DDBJ whole genome shotgun (WGS) entry which is preliminary data.</text>
</comment>
<dbReference type="CDD" id="cd14442">
    <property type="entry name" value="AlgJ_like"/>
    <property type="match status" value="1"/>
</dbReference>
<keyword evidence="8 17" id="KW-0808">Transferase</keyword>
<dbReference type="RefSeq" id="WP_065834982.1">
    <property type="nucleotide sequence ID" value="NZ_LGSI01000058.1"/>
</dbReference>
<dbReference type="GO" id="GO:0016746">
    <property type="term" value="F:acyltransferase activity"/>
    <property type="evidence" value="ECO:0007669"/>
    <property type="project" value="UniProtKB-KW"/>
</dbReference>
<evidence type="ECO:0000256" key="11">
    <source>
        <dbReference type="ARBA" id="ARBA00022841"/>
    </source>
</evidence>
<evidence type="ECO:0000256" key="6">
    <source>
        <dbReference type="ARBA" id="ARBA00022475"/>
    </source>
</evidence>
<keyword evidence="7" id="KW-0997">Cell inner membrane</keyword>
<feature type="domain" description="AlgX/AlgJ SGNH hydrolase-like" evidence="16">
    <location>
        <begin position="81"/>
        <end position="346"/>
    </location>
</feature>
<dbReference type="EMBL" id="LGSI01000058">
    <property type="protein sequence ID" value="OCR23106.1"/>
    <property type="molecule type" value="Genomic_DNA"/>
</dbReference>
<evidence type="ECO:0000256" key="9">
    <source>
        <dbReference type="ARBA" id="ARBA00022729"/>
    </source>
</evidence>
<comment type="subcellular location">
    <subcellularLocation>
        <location evidence="2">Cell inner membrane</location>
        <topology evidence="2">Peripheral membrane protein</topology>
        <orientation evidence="2">Periplasmic side</orientation>
    </subcellularLocation>
    <subcellularLocation>
        <location evidence="1">Periplasm</location>
    </subcellularLocation>
</comment>
<dbReference type="GO" id="GO:0042597">
    <property type="term" value="C:periplasmic space"/>
    <property type="evidence" value="ECO:0007669"/>
    <property type="project" value="UniProtKB-SubCell"/>
</dbReference>
<dbReference type="Proteomes" id="UP000093104">
    <property type="component" value="Unassembled WGS sequence"/>
</dbReference>
<evidence type="ECO:0000256" key="14">
    <source>
        <dbReference type="ARBA" id="ARBA00031031"/>
    </source>
</evidence>
<evidence type="ECO:0000313" key="17">
    <source>
        <dbReference type="EMBL" id="OCR23106.1"/>
    </source>
</evidence>
<name>A0A1C7Z221_PSESX</name>
<gene>
    <name evidence="17" type="ORF">AFK24_20620</name>
</gene>
<dbReference type="SUPFAM" id="SSF52266">
    <property type="entry name" value="SGNH hydrolase"/>
    <property type="match status" value="1"/>
</dbReference>